<keyword evidence="6" id="KW-0067">ATP-binding</keyword>
<dbReference type="EMBL" id="CAJGYO010000003">
    <property type="protein sequence ID" value="CAD6221758.1"/>
    <property type="molecule type" value="Genomic_DNA"/>
</dbReference>
<dbReference type="GO" id="GO:0006508">
    <property type="term" value="P:proteolysis"/>
    <property type="evidence" value="ECO:0007669"/>
    <property type="project" value="UniProtKB-KW"/>
</dbReference>
<evidence type="ECO:0000313" key="9">
    <source>
        <dbReference type="EMBL" id="CAD6221758.1"/>
    </source>
</evidence>
<keyword evidence="4" id="KW-0547">Nucleotide-binding</keyword>
<feature type="region of interest" description="Disordered" evidence="7">
    <location>
        <begin position="596"/>
        <end position="712"/>
    </location>
</feature>
<keyword evidence="10" id="KW-1185">Reference proteome</keyword>
<dbReference type="OrthoDB" id="689320at2759"/>
<feature type="compositionally biased region" description="Basic and acidic residues" evidence="7">
    <location>
        <begin position="614"/>
        <end position="625"/>
    </location>
</feature>
<dbReference type="Gene3D" id="3.40.50.12780">
    <property type="entry name" value="N-terminal domain of ligase-like"/>
    <property type="match status" value="1"/>
</dbReference>
<dbReference type="Gene3D" id="3.30.300.30">
    <property type="match status" value="1"/>
</dbReference>
<organism evidence="9 10">
    <name type="scientific">Miscanthus lutarioriparius</name>
    <dbReference type="NCBI Taxonomy" id="422564"/>
    <lineage>
        <taxon>Eukaryota</taxon>
        <taxon>Viridiplantae</taxon>
        <taxon>Streptophyta</taxon>
        <taxon>Embryophyta</taxon>
        <taxon>Tracheophyta</taxon>
        <taxon>Spermatophyta</taxon>
        <taxon>Magnoliopsida</taxon>
        <taxon>Liliopsida</taxon>
        <taxon>Poales</taxon>
        <taxon>Poaceae</taxon>
        <taxon>PACMAD clade</taxon>
        <taxon>Panicoideae</taxon>
        <taxon>Andropogonodae</taxon>
        <taxon>Andropogoneae</taxon>
        <taxon>Saccharinae</taxon>
        <taxon>Miscanthus</taxon>
    </lineage>
</organism>
<evidence type="ECO:0000313" key="10">
    <source>
        <dbReference type="Proteomes" id="UP000604825"/>
    </source>
</evidence>
<evidence type="ECO:0000256" key="2">
    <source>
        <dbReference type="ARBA" id="ARBA00022598"/>
    </source>
</evidence>
<dbReference type="GO" id="GO:0005524">
    <property type="term" value="F:ATP binding"/>
    <property type="evidence" value="ECO:0007669"/>
    <property type="project" value="UniProtKB-KW"/>
</dbReference>
<evidence type="ECO:0000256" key="3">
    <source>
        <dbReference type="ARBA" id="ARBA00022670"/>
    </source>
</evidence>
<feature type="domain" description="Ubiquitin-like protease family profile" evidence="8">
    <location>
        <begin position="342"/>
        <end position="528"/>
    </location>
</feature>
<dbReference type="PANTHER" id="PTHR24096">
    <property type="entry name" value="LONG-CHAIN-FATTY-ACID--COA LIGASE"/>
    <property type="match status" value="1"/>
</dbReference>
<dbReference type="SUPFAM" id="SSF56801">
    <property type="entry name" value="Acetyl-CoA synthetase-like"/>
    <property type="match status" value="1"/>
</dbReference>
<comment type="caution">
    <text evidence="9">The sequence shown here is derived from an EMBL/GenBank/DDBJ whole genome shotgun (WGS) entry which is preliminary data.</text>
</comment>
<dbReference type="InterPro" id="IPR003653">
    <property type="entry name" value="Peptidase_C48_C"/>
</dbReference>
<accession>A0A811NB27</accession>
<protein>
    <recommendedName>
        <fullName evidence="8">Ubiquitin-like protease family profile domain-containing protein</fullName>
    </recommendedName>
</protein>
<evidence type="ECO:0000256" key="7">
    <source>
        <dbReference type="SAM" id="MobiDB-lite"/>
    </source>
</evidence>
<proteinExistence type="inferred from homology"/>
<dbReference type="PANTHER" id="PTHR24096:SF377">
    <property type="entry name" value="4-COUMARATE--COA LIGASE-LIKE 7"/>
    <property type="match status" value="1"/>
</dbReference>
<reference evidence="9" key="1">
    <citation type="submission" date="2020-10" db="EMBL/GenBank/DDBJ databases">
        <authorList>
            <person name="Han B."/>
            <person name="Lu T."/>
            <person name="Zhao Q."/>
            <person name="Huang X."/>
            <person name="Zhao Y."/>
        </authorList>
    </citation>
    <scope>NUCLEOTIDE SEQUENCE</scope>
</reference>
<dbReference type="GO" id="GO:0016878">
    <property type="term" value="F:acid-thiol ligase activity"/>
    <property type="evidence" value="ECO:0007669"/>
    <property type="project" value="UniProtKB-ARBA"/>
</dbReference>
<evidence type="ECO:0000256" key="4">
    <source>
        <dbReference type="ARBA" id="ARBA00022741"/>
    </source>
</evidence>
<feature type="compositionally biased region" description="Acidic residues" evidence="7">
    <location>
        <begin position="116"/>
        <end position="130"/>
    </location>
</feature>
<dbReference type="InterPro" id="IPR042099">
    <property type="entry name" value="ANL_N_sf"/>
</dbReference>
<dbReference type="InterPro" id="IPR038765">
    <property type="entry name" value="Papain-like_cys_pep_sf"/>
</dbReference>
<dbReference type="PROSITE" id="PS50600">
    <property type="entry name" value="ULP_PROTEASE"/>
    <property type="match status" value="1"/>
</dbReference>
<dbReference type="Pfam" id="PF02902">
    <property type="entry name" value="Peptidase_C48"/>
    <property type="match status" value="1"/>
</dbReference>
<comment type="similarity">
    <text evidence="1">Belongs to the peptidase C48 family.</text>
</comment>
<keyword evidence="5" id="KW-0378">Hydrolase</keyword>
<sequence length="1207" mass="136923">MVTIKITYGQSKGYSWRLRLRLLMDRARVTDEGRILLPIKDEVDLILEPEDVSLILGIGMAGGQSKELPQANDQSSNVLDKMYSLLKYASDKHGTKKHPKPVQSKDKDDELVQGQEQDETVPGEVQDEDAGAGPGQPAKKHRRDYFCSGSIRALLLAYKRDKVVQAKLNDDMIAKLFCMEVLDRFLLSSSSSTIPSTIQDAVTNLENLKNVDWCTLVYERVKTSIIEWKNSSNKKNKNVTGCIFLLLIPFLDFIKDAEDPNRNLQEIPRINQYNLSMIKRLVGEGMSENFERLEEILLILVPFRFNSSMKHAMETEQMISTTIVDRLQSMPTHGDEQSFINLSELFVDYPRLYQENVVERTRDKVKLKILGHIVRESVYVDCFKSGGLMHTAIMYLLCELWNRDWEDKLILSQQAVYQLLDPKRGTGKLAEELGPQNPKQANLIFIPVVHDDHWFLIVFSREEDTFYVLDSLPSLSRISTINGIISTLKEHLQQASVGPQYSVKVLPVKRQDNNFDCGFHVLLYIKEFHNINLICSIDKAMVEKCCMETSIDLVCHPLNESERDEDDHGDDEVIIVGSDKNFLYGDVFNTAVQKEAGGTEAASGKSAEDASSSLKDDRKVEEAVKRNKMRTQGSELEQSKTEDDRKVEADKNAAKRNKKRTQRSELKQSKTEAAGEEMNKAAKGKKKRTLDSELKQSTPKMPPGCERKLVSPELPSGCERQIKRQTLTKDFSEKRIWLNNVVLEDVHDLVKSESKTVLRFADISMTGFELEQSLQGGEGAKKVMEFFMQCLNAEQKSGLKRIFVSPLKKVKGQDDQDLKTKIRDVVPRRKARGQRCFTTETIIYCPVFIDDEWIVVCFFFTQSKDQIHVCCRSGSYQNVRDFCSTLGESLTDGFRNCGHKVPAFGKKLAHTPTYVEPNDTALASMYFMEKFNGSDEARIMRLKCNEKEYRDAFIQDYKHEIVVSEAAATAAPAAPAMNTDACSIHSKAFQDHFLSFAVISSAFIICAHQWQNWTSSLRSCTRSFWRKFVKEFINGKAACINGSASKNLAPLLLQRKFVTVQKALVQEGELLVRGPAVMTGYVGDEEANATSFDAEGWLRTGDLCYIDQDGFLFMVDRLKELIKYKGYQVPPAELELVLQSLPEVIDAAVMLWVHYNTHVGTVAKHAQLYIRKTSTFQPLCRSTRNSARLTTSRRCSISPDRHHSADI</sequence>
<dbReference type="GO" id="GO:0008234">
    <property type="term" value="F:cysteine-type peptidase activity"/>
    <property type="evidence" value="ECO:0007669"/>
    <property type="project" value="InterPro"/>
</dbReference>
<keyword evidence="3" id="KW-0645">Protease</keyword>
<dbReference type="AlphaFoldDB" id="A0A811NB27"/>
<keyword evidence="2" id="KW-0436">Ligase</keyword>
<dbReference type="Gene3D" id="3.40.395.10">
    <property type="entry name" value="Adenoviral Proteinase, Chain A"/>
    <property type="match status" value="1"/>
</dbReference>
<evidence type="ECO:0000256" key="5">
    <source>
        <dbReference type="ARBA" id="ARBA00022801"/>
    </source>
</evidence>
<dbReference type="GO" id="GO:0016405">
    <property type="term" value="F:CoA-ligase activity"/>
    <property type="evidence" value="ECO:0007669"/>
    <property type="project" value="TreeGrafter"/>
</dbReference>
<feature type="compositionally biased region" description="Basic and acidic residues" evidence="7">
    <location>
        <begin position="637"/>
        <end position="653"/>
    </location>
</feature>
<evidence type="ECO:0000256" key="6">
    <source>
        <dbReference type="ARBA" id="ARBA00022840"/>
    </source>
</evidence>
<feature type="region of interest" description="Disordered" evidence="7">
    <location>
        <begin position="90"/>
        <end position="142"/>
    </location>
</feature>
<name>A0A811NB27_9POAL</name>
<dbReference type="SUPFAM" id="SSF54001">
    <property type="entry name" value="Cysteine proteinases"/>
    <property type="match status" value="1"/>
</dbReference>
<dbReference type="InterPro" id="IPR045851">
    <property type="entry name" value="AMP-bd_C_sf"/>
</dbReference>
<evidence type="ECO:0000259" key="8">
    <source>
        <dbReference type="PROSITE" id="PS50600"/>
    </source>
</evidence>
<evidence type="ECO:0000256" key="1">
    <source>
        <dbReference type="ARBA" id="ARBA00005234"/>
    </source>
</evidence>
<gene>
    <name evidence="9" type="ORF">NCGR_LOCUS14980</name>
</gene>
<dbReference type="Proteomes" id="UP000604825">
    <property type="component" value="Unassembled WGS sequence"/>
</dbReference>